<dbReference type="EMBL" id="OBKZ01000041">
    <property type="protein sequence ID" value="SOB53831.1"/>
    <property type="molecule type" value="Genomic_DNA"/>
</dbReference>
<dbReference type="Proteomes" id="UP000219564">
    <property type="component" value="Unassembled WGS sequence"/>
</dbReference>
<dbReference type="RefSeq" id="WP_097192460.1">
    <property type="nucleotide sequence ID" value="NZ_OBKZ01000041.1"/>
</dbReference>
<evidence type="ECO:0008006" key="3">
    <source>
        <dbReference type="Google" id="ProtNLM"/>
    </source>
</evidence>
<proteinExistence type="predicted"/>
<dbReference type="InterPro" id="IPR021295">
    <property type="entry name" value="DUF2867"/>
</dbReference>
<name>A0AAX2HA45_9PSED</name>
<dbReference type="Pfam" id="PF11066">
    <property type="entry name" value="DUF2867"/>
    <property type="match status" value="1"/>
</dbReference>
<gene>
    <name evidence="1" type="ORF">PLUA15_460021</name>
</gene>
<protein>
    <recommendedName>
        <fullName evidence="3">DUF2867 domain-containing protein</fullName>
    </recommendedName>
</protein>
<evidence type="ECO:0000313" key="2">
    <source>
        <dbReference type="Proteomes" id="UP000219564"/>
    </source>
</evidence>
<comment type="caution">
    <text evidence="1">The sequence shown here is derived from an EMBL/GenBank/DDBJ whole genome shotgun (WGS) entry which is preliminary data.</text>
</comment>
<accession>A0AAX2HA45</accession>
<organism evidence="1 2">
    <name type="scientific">Pseudomonas lundensis</name>
    <dbReference type="NCBI Taxonomy" id="86185"/>
    <lineage>
        <taxon>Bacteria</taxon>
        <taxon>Pseudomonadati</taxon>
        <taxon>Pseudomonadota</taxon>
        <taxon>Gammaproteobacteria</taxon>
        <taxon>Pseudomonadales</taxon>
        <taxon>Pseudomonadaceae</taxon>
        <taxon>Pseudomonas</taxon>
    </lineage>
</organism>
<sequence length="173" mass="19070">MNPRVTPCAVPPGTLISAHVEGAQFVDSQRTFTREAERTALSHLLHLMAATPGWIDALMTTRNRVVKLLGLKDLGRLGHIDLNREESTYQVHDRLGIFTLLANTPNGVLVADKDKHLDVYVSLSSSDVQADGTREIVVATVVHTHNRLGRLYMLPVAPVHRYIAPLMLARIPG</sequence>
<evidence type="ECO:0000313" key="1">
    <source>
        <dbReference type="EMBL" id="SOB53831.1"/>
    </source>
</evidence>
<dbReference type="AlphaFoldDB" id="A0AAX2HA45"/>
<reference evidence="1 2" key="1">
    <citation type="submission" date="2017-08" db="EMBL/GenBank/DDBJ databases">
        <authorList>
            <person name="Chaillou S."/>
        </authorList>
    </citation>
    <scope>NUCLEOTIDE SEQUENCE [LARGE SCALE GENOMIC DNA]</scope>
    <source>
        <strain evidence="1 2">MFPA15A1205</strain>
    </source>
</reference>